<sequence length="99" mass="11245">MTTTKMTILHTGTVIVDKALPYYRDTDPPLAWTHLLRPKSALVEIPVSCYLIENSHGLTLIDTGWHTDNRTRWGRSKICAINTRLTKPTSRRTSNPRTA</sequence>
<dbReference type="AlphaFoldDB" id="A0A3S4Y2N3"/>
<dbReference type="Proteomes" id="UP000270988">
    <property type="component" value="Chromosome"/>
</dbReference>
<organism evidence="1 2">
    <name type="scientific">Rothia dentocariosa</name>
    <dbReference type="NCBI Taxonomy" id="2047"/>
    <lineage>
        <taxon>Bacteria</taxon>
        <taxon>Bacillati</taxon>
        <taxon>Actinomycetota</taxon>
        <taxon>Actinomycetes</taxon>
        <taxon>Micrococcales</taxon>
        <taxon>Micrococcaceae</taxon>
        <taxon>Rothia</taxon>
    </lineage>
</organism>
<dbReference type="InterPro" id="IPR036866">
    <property type="entry name" value="RibonucZ/Hydroxyglut_hydro"/>
</dbReference>
<gene>
    <name evidence="1" type="ORF">NCTC10918_00386</name>
</gene>
<proteinExistence type="predicted"/>
<dbReference type="EMBL" id="LR134521">
    <property type="protein sequence ID" value="VEJ29141.1"/>
    <property type="molecule type" value="Genomic_DNA"/>
</dbReference>
<accession>A0A3S4Y2N3</accession>
<name>A0A3S4Y2N3_9MICC</name>
<evidence type="ECO:0000313" key="1">
    <source>
        <dbReference type="EMBL" id="VEJ29141.1"/>
    </source>
</evidence>
<evidence type="ECO:0000313" key="2">
    <source>
        <dbReference type="Proteomes" id="UP000270988"/>
    </source>
</evidence>
<dbReference type="Gene3D" id="3.60.15.10">
    <property type="entry name" value="Ribonuclease Z/Hydroxyacylglutathione hydrolase-like"/>
    <property type="match status" value="1"/>
</dbReference>
<dbReference type="SUPFAM" id="SSF56281">
    <property type="entry name" value="Metallo-hydrolase/oxidoreductase"/>
    <property type="match status" value="1"/>
</dbReference>
<reference evidence="1 2" key="1">
    <citation type="submission" date="2018-12" db="EMBL/GenBank/DDBJ databases">
        <authorList>
            <consortium name="Pathogen Informatics"/>
        </authorList>
    </citation>
    <scope>NUCLEOTIDE SEQUENCE [LARGE SCALE GENOMIC DNA]</scope>
    <source>
        <strain evidence="1 2">NCTC10918</strain>
    </source>
</reference>
<protein>
    <submittedName>
        <fullName evidence="1">Uncharacterized protein</fullName>
    </submittedName>
</protein>